<comment type="function">
    <text evidence="8">Catalyzes the hydrolytic deamination of guanine, producing xanthine and ammonia.</text>
</comment>
<dbReference type="CDD" id="cd01303">
    <property type="entry name" value="GDEase"/>
    <property type="match status" value="1"/>
</dbReference>
<name>A0ABZ3BYB2_9GAMM</name>
<dbReference type="PANTHER" id="PTHR11271">
    <property type="entry name" value="GUANINE DEAMINASE"/>
    <property type="match status" value="1"/>
</dbReference>
<evidence type="ECO:0000256" key="4">
    <source>
        <dbReference type="ARBA" id="ARBA00022723"/>
    </source>
</evidence>
<feature type="domain" description="Amidohydrolase-related" evidence="9">
    <location>
        <begin position="97"/>
        <end position="457"/>
    </location>
</feature>
<dbReference type="Pfam" id="PF01979">
    <property type="entry name" value="Amidohydro_1"/>
    <property type="match status" value="1"/>
</dbReference>
<dbReference type="InterPro" id="IPR032466">
    <property type="entry name" value="Metal_Hydrolase"/>
</dbReference>
<reference evidence="10 11" key="1">
    <citation type="submission" date="2024-03" db="EMBL/GenBank/DDBJ databases">
        <title>Complete Genome Sequence and Annotation of Ignatzschineria larvae DSM 13226.</title>
        <authorList>
            <person name="Cantrell E."/>
            <person name="Burcham Z.M."/>
        </authorList>
    </citation>
    <scope>NUCLEOTIDE SEQUENCE [LARGE SCALE GENOMIC DNA]</scope>
    <source>
        <strain evidence="10 11">DSM 13226</strain>
    </source>
</reference>
<evidence type="ECO:0000256" key="7">
    <source>
        <dbReference type="NCBIfam" id="TIGR02967"/>
    </source>
</evidence>
<dbReference type="Gene3D" id="3.20.20.140">
    <property type="entry name" value="Metal-dependent hydrolases"/>
    <property type="match status" value="1"/>
</dbReference>
<protein>
    <recommendedName>
        <fullName evidence="3 7">Guanine deaminase</fullName>
        <shortName evidence="8">Guanase</shortName>
        <ecNumber evidence="3 7">3.5.4.3</ecNumber>
    </recommendedName>
    <alternativeName>
        <fullName evidence="8">Guanine aminohydrolase</fullName>
    </alternativeName>
</protein>
<dbReference type="EC" id="3.5.4.3" evidence="3 7"/>
<dbReference type="InterPro" id="IPR051607">
    <property type="entry name" value="Metallo-dep_hydrolases"/>
</dbReference>
<evidence type="ECO:0000313" key="10">
    <source>
        <dbReference type="EMBL" id="WZW87342.1"/>
    </source>
</evidence>
<evidence type="ECO:0000313" key="11">
    <source>
        <dbReference type="Proteomes" id="UP001449178"/>
    </source>
</evidence>
<evidence type="ECO:0000256" key="3">
    <source>
        <dbReference type="ARBA" id="ARBA00012781"/>
    </source>
</evidence>
<dbReference type="NCBIfam" id="TIGR02967">
    <property type="entry name" value="guan_deamin"/>
    <property type="match status" value="1"/>
</dbReference>
<dbReference type="SUPFAM" id="SSF51338">
    <property type="entry name" value="Composite domain of metallo-dependent hydrolases"/>
    <property type="match status" value="1"/>
</dbReference>
<keyword evidence="5 8" id="KW-0378">Hydrolase</keyword>
<keyword evidence="11" id="KW-1185">Reference proteome</keyword>
<proteinExistence type="inferred from homology"/>
<accession>A0ABZ3BYB2</accession>
<dbReference type="Proteomes" id="UP001449178">
    <property type="component" value="Chromosome"/>
</dbReference>
<comment type="similarity">
    <text evidence="2 8">Belongs to the metallo-dependent hydrolases superfamily. ATZ/TRZ family.</text>
</comment>
<dbReference type="PANTHER" id="PTHR11271:SF6">
    <property type="entry name" value="GUANINE DEAMINASE"/>
    <property type="match status" value="1"/>
</dbReference>
<dbReference type="GO" id="GO:0008892">
    <property type="term" value="F:guanine deaminase activity"/>
    <property type="evidence" value="ECO:0007669"/>
    <property type="project" value="UniProtKB-EC"/>
</dbReference>
<keyword evidence="6 8" id="KW-0862">Zinc</keyword>
<organism evidence="10 11">
    <name type="scientific">Ignatzschineria larvae DSM 13226</name>
    <dbReference type="NCBI Taxonomy" id="1111732"/>
    <lineage>
        <taxon>Bacteria</taxon>
        <taxon>Pseudomonadati</taxon>
        <taxon>Pseudomonadota</taxon>
        <taxon>Gammaproteobacteria</taxon>
        <taxon>Cardiobacteriales</taxon>
        <taxon>Ignatzschineriaceae</taxon>
        <taxon>Ignatzschineria</taxon>
    </lineage>
</organism>
<comment type="pathway">
    <text evidence="1 8">Purine metabolism; guanine degradation; xanthine from guanine: step 1/1.</text>
</comment>
<sequence length="464" mass="51944">MSIAAELSLEVLVQEMREAINKGESIEPITGLRGAMLSFQRDPFLYGVDGAYQYLDDALIVMKAGKIVAVGEASQLLLQIAPLEDVVAITHYRDSLILPGFIDSHVHYPQTEIIASYGQQLLDWLNDYTFVAEQKFQDRAYADQVAKIFLTEQHRNGVTSSTVFCTVYPESVEALFTEAEKYNMRIMAGKVCMDQNAPEALLDTPERAYDESKALIEKWHKKGRAEYVITPRFVPTSTVAQLEMVGALAQEFPDTLIQSHVSENRDEIAWVRSLFPDAIDYTDVYERFHLLRDRAIYGHGVHLTEREFQRLHERNVAIAHCPTSNFFLGSGAFNVQLAKRKDRPVKVGLATDVGAGTSFSILQTMNEAYKAAQLNNAPYSSLHSFYLASKGTAEALSLADKIGSIAPGMEADLTVLDLHSTPIIRYRMSYVESLEEALFVQMILGDDRAIRATYIAGQKIYEAM</sequence>
<dbReference type="NCBIfam" id="NF006679">
    <property type="entry name" value="PRK09228.1"/>
    <property type="match status" value="1"/>
</dbReference>
<dbReference type="EMBL" id="CP150637">
    <property type="protein sequence ID" value="WZW87342.1"/>
    <property type="molecule type" value="Genomic_DNA"/>
</dbReference>
<evidence type="ECO:0000256" key="5">
    <source>
        <dbReference type="ARBA" id="ARBA00022801"/>
    </source>
</evidence>
<dbReference type="InterPro" id="IPR014311">
    <property type="entry name" value="Guanine_deaminase"/>
</dbReference>
<gene>
    <name evidence="10" type="primary">guaD</name>
    <name evidence="10" type="ORF">WMO13_08215</name>
</gene>
<comment type="catalytic activity">
    <reaction evidence="8">
        <text>guanine + H2O + H(+) = xanthine + NH4(+)</text>
        <dbReference type="Rhea" id="RHEA:14665"/>
        <dbReference type="ChEBI" id="CHEBI:15377"/>
        <dbReference type="ChEBI" id="CHEBI:15378"/>
        <dbReference type="ChEBI" id="CHEBI:16235"/>
        <dbReference type="ChEBI" id="CHEBI:17712"/>
        <dbReference type="ChEBI" id="CHEBI:28938"/>
        <dbReference type="EC" id="3.5.4.3"/>
    </reaction>
</comment>
<keyword evidence="4 8" id="KW-0479">Metal-binding</keyword>
<dbReference type="Gene3D" id="2.30.40.10">
    <property type="entry name" value="Urease, subunit C, domain 1"/>
    <property type="match status" value="1"/>
</dbReference>
<dbReference type="InterPro" id="IPR011059">
    <property type="entry name" value="Metal-dep_hydrolase_composite"/>
</dbReference>
<evidence type="ECO:0000256" key="2">
    <source>
        <dbReference type="ARBA" id="ARBA00006745"/>
    </source>
</evidence>
<evidence type="ECO:0000256" key="8">
    <source>
        <dbReference type="RuleBase" id="RU366009"/>
    </source>
</evidence>
<evidence type="ECO:0000256" key="6">
    <source>
        <dbReference type="ARBA" id="ARBA00022833"/>
    </source>
</evidence>
<dbReference type="InterPro" id="IPR006680">
    <property type="entry name" value="Amidohydro-rel"/>
</dbReference>
<dbReference type="SUPFAM" id="SSF51556">
    <property type="entry name" value="Metallo-dependent hydrolases"/>
    <property type="match status" value="1"/>
</dbReference>
<evidence type="ECO:0000259" key="9">
    <source>
        <dbReference type="Pfam" id="PF01979"/>
    </source>
</evidence>
<evidence type="ECO:0000256" key="1">
    <source>
        <dbReference type="ARBA" id="ARBA00004984"/>
    </source>
</evidence>
<comment type="cofactor">
    <cofactor evidence="8">
        <name>Zn(2+)</name>
        <dbReference type="ChEBI" id="CHEBI:29105"/>
    </cofactor>
    <text evidence="8">Binds 1 zinc ion per subunit.</text>
</comment>